<dbReference type="AlphaFoldDB" id="A0A1K1LFI7"/>
<proteinExistence type="predicted"/>
<keyword evidence="2" id="KW-1185">Reference proteome</keyword>
<dbReference type="Proteomes" id="UP000186323">
    <property type="component" value="Chromosome I"/>
</dbReference>
<evidence type="ECO:0000313" key="1">
    <source>
        <dbReference type="EMBL" id="SFV73469.1"/>
    </source>
</evidence>
<gene>
    <name evidence="1" type="ORF">DESPIGER_1632</name>
</gene>
<organism evidence="1 2">
    <name type="scientific">Desulfovibrio piger</name>
    <dbReference type="NCBI Taxonomy" id="901"/>
    <lineage>
        <taxon>Bacteria</taxon>
        <taxon>Pseudomonadati</taxon>
        <taxon>Thermodesulfobacteriota</taxon>
        <taxon>Desulfovibrionia</taxon>
        <taxon>Desulfovibrionales</taxon>
        <taxon>Desulfovibrionaceae</taxon>
        <taxon>Desulfovibrio</taxon>
    </lineage>
</organism>
<accession>A0A1K1LFI7</accession>
<name>A0A1K1LFI7_9BACT</name>
<protein>
    <submittedName>
        <fullName evidence="1">Uncharacterized protein</fullName>
    </submittedName>
</protein>
<evidence type="ECO:0000313" key="2">
    <source>
        <dbReference type="Proteomes" id="UP000186323"/>
    </source>
</evidence>
<sequence length="37" mass="4474">MYAEKIKNYNSQQGIICFYFIVNEVNMYSKTCAFFHK</sequence>
<dbReference type="KEGG" id="dpg:DESPIGER_1632"/>
<reference evidence="2" key="1">
    <citation type="submission" date="2016-10" db="EMBL/GenBank/DDBJ databases">
        <authorList>
            <person name="Wegmann U."/>
        </authorList>
    </citation>
    <scope>NUCLEOTIDE SEQUENCE [LARGE SCALE GENOMIC DNA]</scope>
</reference>
<dbReference type="EMBL" id="LT630450">
    <property type="protein sequence ID" value="SFV73469.1"/>
    <property type="molecule type" value="Genomic_DNA"/>
</dbReference>